<gene>
    <name evidence="1" type="ORF">EF806_04510</name>
</gene>
<proteinExistence type="predicted"/>
<name>A0A520KS37_METT2</name>
<reference evidence="1 2" key="1">
    <citation type="journal article" date="2019" name="Nat. Microbiol.">
        <title>Wide diversity of methane and short-chain alkane metabolisms in uncultured archaea.</title>
        <authorList>
            <person name="Borrel G."/>
            <person name="Adam P.S."/>
            <person name="McKay L.J."/>
            <person name="Chen L.X."/>
            <person name="Sierra-Garcia I.N."/>
            <person name="Sieber C.M."/>
            <person name="Letourneur Q."/>
            <person name="Ghozlane A."/>
            <person name="Andersen G.L."/>
            <person name="Li W.J."/>
            <person name="Hallam S.J."/>
            <person name="Muyzer G."/>
            <person name="de Oliveira V.M."/>
            <person name="Inskeep W.P."/>
            <person name="Banfield J.F."/>
            <person name="Gribaldo S."/>
        </authorList>
    </citation>
    <scope>NUCLEOTIDE SEQUENCE [LARGE SCALE GENOMIC DNA]</scope>
    <source>
        <strain evidence="1">NM1a</strain>
    </source>
</reference>
<dbReference type="EMBL" id="RXIF01000006">
    <property type="protein sequence ID" value="RZN64600.1"/>
    <property type="molecule type" value="Genomic_DNA"/>
</dbReference>
<evidence type="ECO:0000313" key="2">
    <source>
        <dbReference type="Proteomes" id="UP000317158"/>
    </source>
</evidence>
<accession>A0A520KS37</accession>
<evidence type="ECO:0008006" key="3">
    <source>
        <dbReference type="Google" id="ProtNLM"/>
    </source>
</evidence>
<comment type="caution">
    <text evidence="1">The sequence shown here is derived from an EMBL/GenBank/DDBJ whole genome shotgun (WGS) entry which is preliminary data.</text>
</comment>
<dbReference type="Proteomes" id="UP000317158">
    <property type="component" value="Unassembled WGS sequence"/>
</dbReference>
<evidence type="ECO:0000313" key="1">
    <source>
        <dbReference type="EMBL" id="RZN64600.1"/>
    </source>
</evidence>
<sequence>MVANLRKYVPSFDITPEMIEGKYRWHSFLSLIFAISRKKNAKDWFTGTIISSTNVGPEHQLELYHIFPKAILKTSGDFKTHETDDIANIAFLSQKANRTILKSKPDDY</sequence>
<dbReference type="AlphaFoldDB" id="A0A520KS37"/>
<organism evidence="1 2">
    <name type="scientific">Methanoliparum thermophilum</name>
    <dbReference type="NCBI Taxonomy" id="2491083"/>
    <lineage>
        <taxon>Archaea</taxon>
        <taxon>Methanobacteriati</taxon>
        <taxon>Methanobacteriota</taxon>
        <taxon>Candidatus Methanoliparia</taxon>
        <taxon>Candidatus Methanoliparales</taxon>
        <taxon>Candidatus Methanoliparaceae</taxon>
        <taxon>Candidatus Methanoliparum</taxon>
    </lineage>
</organism>
<protein>
    <recommendedName>
        <fullName evidence="3">HNH endonuclease</fullName>
    </recommendedName>
</protein>